<accession>A0ABU5ANV4</accession>
<gene>
    <name evidence="1" type="ORF">RFM23_15300</name>
</gene>
<evidence type="ECO:0000313" key="1">
    <source>
        <dbReference type="EMBL" id="MDX8538987.1"/>
    </source>
</evidence>
<dbReference type="Proteomes" id="UP001276564">
    <property type="component" value="Unassembled WGS sequence"/>
</dbReference>
<dbReference type="RefSeq" id="WP_127310556.1">
    <property type="nucleotide sequence ID" value="NZ_JAVIIP010000007.1"/>
</dbReference>
<protein>
    <recommendedName>
        <fullName evidence="3">Methyl-accepting transducer domain-containing protein</fullName>
    </recommendedName>
</protein>
<comment type="caution">
    <text evidence="1">The sequence shown here is derived from an EMBL/GenBank/DDBJ whole genome shotgun (WGS) entry which is preliminary data.</text>
</comment>
<keyword evidence="2" id="KW-1185">Reference proteome</keyword>
<proteinExistence type="predicted"/>
<dbReference type="EMBL" id="JAVIIP010000007">
    <property type="protein sequence ID" value="MDX8538987.1"/>
    <property type="molecule type" value="Genomic_DNA"/>
</dbReference>
<organism evidence="1 2">
    <name type="scientific">Mesorhizobium abyssinicae</name>
    <dbReference type="NCBI Taxonomy" id="1209958"/>
    <lineage>
        <taxon>Bacteria</taxon>
        <taxon>Pseudomonadati</taxon>
        <taxon>Pseudomonadota</taxon>
        <taxon>Alphaproteobacteria</taxon>
        <taxon>Hyphomicrobiales</taxon>
        <taxon>Phyllobacteriaceae</taxon>
        <taxon>Mesorhizobium</taxon>
    </lineage>
</organism>
<name>A0ABU5ANV4_9HYPH</name>
<sequence length="129" mass="13515">MVSHRKGAAWTADSPEPTALLMMLQSNTEILGGNAASLTKLGEQVGSIELEIAKSRQIALGESNSHAAAAESSQTMLRAIDKEVSVLATFVTSTERSFFGLAGEIEIGRARIVGFIWAIGRGRAASAAV</sequence>
<evidence type="ECO:0008006" key="3">
    <source>
        <dbReference type="Google" id="ProtNLM"/>
    </source>
</evidence>
<evidence type="ECO:0000313" key="2">
    <source>
        <dbReference type="Proteomes" id="UP001276564"/>
    </source>
</evidence>
<reference evidence="1 2" key="1">
    <citation type="submission" date="2023-08" db="EMBL/GenBank/DDBJ databases">
        <title>Implementing the SeqCode for naming new Mesorhizobium species isolated from Vachellia karroo root nodules.</title>
        <authorList>
            <person name="Van Lill M."/>
        </authorList>
    </citation>
    <scope>NUCLEOTIDE SEQUENCE [LARGE SCALE GENOMIC DNA]</scope>
    <source>
        <strain evidence="1 2">VK4B</strain>
    </source>
</reference>